<dbReference type="AlphaFoldDB" id="C4JGI2"/>
<dbReference type="VEuPathDB" id="FungiDB:UREG_01173"/>
<evidence type="ECO:0000313" key="3">
    <source>
        <dbReference type="EMBL" id="EEP76324.1"/>
    </source>
</evidence>
<keyword evidence="4" id="KW-1185">Reference proteome</keyword>
<accession>C4JGI2</accession>
<feature type="chain" id="PRO_5002937676" description="WAP domain-containing protein" evidence="2">
    <location>
        <begin position="22"/>
        <end position="101"/>
    </location>
</feature>
<reference evidence="4" key="1">
    <citation type="journal article" date="2009" name="Genome Res.">
        <title>Comparative genomic analyses of the human fungal pathogens Coccidioides and their relatives.</title>
        <authorList>
            <person name="Sharpton T.J."/>
            <person name="Stajich J.E."/>
            <person name="Rounsley S.D."/>
            <person name="Gardner M.J."/>
            <person name="Wortman J.R."/>
            <person name="Jordar V.S."/>
            <person name="Maiti R."/>
            <person name="Kodira C.D."/>
            <person name="Neafsey D.E."/>
            <person name="Zeng Q."/>
            <person name="Hung C.-Y."/>
            <person name="McMahan C."/>
            <person name="Muszewska A."/>
            <person name="Grynberg M."/>
            <person name="Mandel M.A."/>
            <person name="Kellner E.M."/>
            <person name="Barker B.M."/>
            <person name="Galgiani J.N."/>
            <person name="Orbach M.J."/>
            <person name="Kirkland T.N."/>
            <person name="Cole G.T."/>
            <person name="Henn M.R."/>
            <person name="Birren B.W."/>
            <person name="Taylor J.W."/>
        </authorList>
    </citation>
    <scope>NUCLEOTIDE SEQUENCE [LARGE SCALE GENOMIC DNA]</scope>
    <source>
        <strain evidence="4">UAMH 1704</strain>
    </source>
</reference>
<evidence type="ECO:0008006" key="5">
    <source>
        <dbReference type="Google" id="ProtNLM"/>
    </source>
</evidence>
<dbReference type="RefSeq" id="XP_002541657.1">
    <property type="nucleotide sequence ID" value="XM_002541611.1"/>
</dbReference>
<dbReference type="EMBL" id="CH476615">
    <property type="protein sequence ID" value="EEP76324.1"/>
    <property type="molecule type" value="Genomic_DNA"/>
</dbReference>
<evidence type="ECO:0000256" key="1">
    <source>
        <dbReference type="SAM" id="MobiDB-lite"/>
    </source>
</evidence>
<feature type="signal peptide" evidence="2">
    <location>
        <begin position="1"/>
        <end position="21"/>
    </location>
</feature>
<proteinExistence type="predicted"/>
<feature type="compositionally biased region" description="Low complexity" evidence="1">
    <location>
        <begin position="23"/>
        <end position="38"/>
    </location>
</feature>
<dbReference type="InParanoid" id="C4JGI2"/>
<keyword evidence="2" id="KW-0732">Signal</keyword>
<protein>
    <recommendedName>
        <fullName evidence="5">WAP domain-containing protein</fullName>
    </recommendedName>
</protein>
<dbReference type="Proteomes" id="UP000002058">
    <property type="component" value="Unassembled WGS sequence"/>
</dbReference>
<dbReference type="HOGENOM" id="CLU_2293792_0_0_1"/>
<organism evidence="3 4">
    <name type="scientific">Uncinocarpus reesii (strain UAMH 1704)</name>
    <dbReference type="NCBI Taxonomy" id="336963"/>
    <lineage>
        <taxon>Eukaryota</taxon>
        <taxon>Fungi</taxon>
        <taxon>Dikarya</taxon>
        <taxon>Ascomycota</taxon>
        <taxon>Pezizomycotina</taxon>
        <taxon>Eurotiomycetes</taxon>
        <taxon>Eurotiomycetidae</taxon>
        <taxon>Onygenales</taxon>
        <taxon>Onygenaceae</taxon>
        <taxon>Uncinocarpus</taxon>
    </lineage>
</organism>
<evidence type="ECO:0000313" key="4">
    <source>
        <dbReference type="Proteomes" id="UP000002058"/>
    </source>
</evidence>
<sequence>MKPISILPALLMALTTTTTTAAPASASAPVPQCSASPATPTANPIRPTDTLQPVGCKARAQVCSLKMKCCPGLTCRRVMAFSFCSETKFTSPLKVSTNVST</sequence>
<gene>
    <name evidence="3" type="ORF">UREG_01173</name>
</gene>
<name>C4JGI2_UNCRE</name>
<dbReference type="KEGG" id="ure:UREG_01173"/>
<evidence type="ECO:0000256" key="2">
    <source>
        <dbReference type="SAM" id="SignalP"/>
    </source>
</evidence>
<feature type="region of interest" description="Disordered" evidence="1">
    <location>
        <begin position="23"/>
        <end position="50"/>
    </location>
</feature>
<dbReference type="GeneID" id="8439857"/>